<dbReference type="EMBL" id="CAJNNW010003523">
    <property type="protein sequence ID" value="CAE8645473.1"/>
    <property type="molecule type" value="Genomic_DNA"/>
</dbReference>
<reference evidence="4" key="1">
    <citation type="submission" date="2021-02" db="EMBL/GenBank/DDBJ databases">
        <authorList>
            <person name="Dougan E. K."/>
            <person name="Rhodes N."/>
            <person name="Thang M."/>
            <person name="Chan C."/>
        </authorList>
    </citation>
    <scope>NUCLEOTIDE SEQUENCE</scope>
</reference>
<dbReference type="InterPro" id="IPR000177">
    <property type="entry name" value="Apple"/>
</dbReference>
<dbReference type="Proteomes" id="UP000626109">
    <property type="component" value="Unassembled WGS sequence"/>
</dbReference>
<evidence type="ECO:0000259" key="3">
    <source>
        <dbReference type="SMART" id="SM00223"/>
    </source>
</evidence>
<gene>
    <name evidence="4" type="ORF">PGLA2088_LOCUS3938</name>
</gene>
<keyword evidence="1" id="KW-0677">Repeat</keyword>
<comment type="caution">
    <text evidence="4">The sequence shown here is derived from an EMBL/GenBank/DDBJ whole genome shotgun (WGS) entry which is preliminary data.</text>
</comment>
<evidence type="ECO:0000256" key="1">
    <source>
        <dbReference type="ARBA" id="ARBA00022737"/>
    </source>
</evidence>
<dbReference type="Gene3D" id="3.50.4.10">
    <property type="entry name" value="Hepatocyte Growth Factor"/>
    <property type="match status" value="1"/>
</dbReference>
<evidence type="ECO:0000313" key="5">
    <source>
        <dbReference type="Proteomes" id="UP000626109"/>
    </source>
</evidence>
<dbReference type="SMART" id="SM00223">
    <property type="entry name" value="APPLE"/>
    <property type="match status" value="1"/>
</dbReference>
<keyword evidence="2" id="KW-1015">Disulfide bond</keyword>
<evidence type="ECO:0000256" key="2">
    <source>
        <dbReference type="ARBA" id="ARBA00023157"/>
    </source>
</evidence>
<dbReference type="SUPFAM" id="SSF57414">
    <property type="entry name" value="Hairpin loop containing domain-like"/>
    <property type="match status" value="1"/>
</dbReference>
<organism evidence="4 5">
    <name type="scientific">Polarella glacialis</name>
    <name type="common">Dinoflagellate</name>
    <dbReference type="NCBI Taxonomy" id="89957"/>
    <lineage>
        <taxon>Eukaryota</taxon>
        <taxon>Sar</taxon>
        <taxon>Alveolata</taxon>
        <taxon>Dinophyceae</taxon>
        <taxon>Suessiales</taxon>
        <taxon>Suessiaceae</taxon>
        <taxon>Polarella</taxon>
    </lineage>
</organism>
<feature type="domain" description="Apple" evidence="3">
    <location>
        <begin position="144"/>
        <end position="213"/>
    </location>
</feature>
<dbReference type="GO" id="GO:0005576">
    <property type="term" value="C:extracellular region"/>
    <property type="evidence" value="ECO:0007669"/>
    <property type="project" value="InterPro"/>
</dbReference>
<sequence length="229" mass="25334">MALSPRPIPLGCPFEPAVKNVVGPSRVRSHGYEEVQDTVAEASQLLDMSTADDNRVAFHRDGIDAATFRLERGEPSEMEELDIGESESAPLTFRRRRGIFQESLKAGRCKVVCFLSLLLFVVANGLSMIPDFQKLLGSHGPSVCLEVGYQYLPLLHEYKPALEDNVSACQLRCSKVAFCGRFTYFLQNSSCHLQSQYAKQARQKGAVSGPPHCDELPRISAENLTSQNN</sequence>
<name>A0A813I4K6_POLGL</name>
<dbReference type="GO" id="GO:0006508">
    <property type="term" value="P:proteolysis"/>
    <property type="evidence" value="ECO:0007669"/>
    <property type="project" value="InterPro"/>
</dbReference>
<protein>
    <recommendedName>
        <fullName evidence="3">Apple domain-containing protein</fullName>
    </recommendedName>
</protein>
<proteinExistence type="predicted"/>
<evidence type="ECO:0000313" key="4">
    <source>
        <dbReference type="EMBL" id="CAE8645473.1"/>
    </source>
</evidence>
<accession>A0A813I4K6</accession>
<dbReference type="AlphaFoldDB" id="A0A813I4K6"/>